<accession>A0ABZ1CTK8</accession>
<evidence type="ECO:0000256" key="1">
    <source>
        <dbReference type="SAM" id="MobiDB-lite"/>
    </source>
</evidence>
<dbReference type="Proteomes" id="UP001329825">
    <property type="component" value="Chromosome 1"/>
</dbReference>
<sequence>MSKQPAAGPSTPLIRLSIHSSILSHLATELSFLQTLILRARDQHRTQLFLRRMYEVLRIGKVLLRYVKESNVESVPAEWEKKRRRGERLIGIMIKSVYTAQRYTSQIIELHHFLPLQTTVLSIYSRLFTITITIANGLSLDIEEIIASGGNTSNHHSRMKKRKIPGNSTRMDEDAKTILGISSEMKMDIDMDGNIELGEKIQRSSFIVPMSASSISNTSPLKTKPVKLESSVNSLPSDLGRKSASRDVRVSSVDISRPIKRTTQNAIINTPEKVTVRPRPPSLAPEISYEEQSKTQKRPVKVEPTIAQSPVPIPTFTKTAPSTGDLPTIKPKSKKLKSKSAEEESKAKKKKRKDAMDDIFGF</sequence>
<dbReference type="PANTHER" id="PTHR37792:SF1">
    <property type="entry name" value="RIBONUCLEASE MRP PROTEIN SUBUNIT RMP1"/>
    <property type="match status" value="1"/>
</dbReference>
<reference evidence="2 3" key="1">
    <citation type="submission" date="2024-01" db="EMBL/GenBank/DDBJ databases">
        <title>Comparative genomics of Cryptococcus and Kwoniella reveals pathogenesis evolution and contrasting modes of karyotype evolution via chromosome fusion or intercentromeric recombination.</title>
        <authorList>
            <person name="Coelho M.A."/>
            <person name="David-Palma M."/>
            <person name="Shea T."/>
            <person name="Bowers K."/>
            <person name="McGinley-Smith S."/>
            <person name="Mohammad A.W."/>
            <person name="Gnirke A."/>
            <person name="Yurkov A.M."/>
            <person name="Nowrousian M."/>
            <person name="Sun S."/>
            <person name="Cuomo C.A."/>
            <person name="Heitman J."/>
        </authorList>
    </citation>
    <scope>NUCLEOTIDE SEQUENCE [LARGE SCALE GENOMIC DNA]</scope>
    <source>
        <strain evidence="2">CBS 11374</strain>
    </source>
</reference>
<proteinExistence type="predicted"/>
<gene>
    <name evidence="2" type="ORF">IL334_000923</name>
</gene>
<feature type="region of interest" description="Disordered" evidence="1">
    <location>
        <begin position="151"/>
        <end position="170"/>
    </location>
</feature>
<dbReference type="InterPro" id="IPR047205">
    <property type="entry name" value="RMP1"/>
</dbReference>
<protein>
    <recommendedName>
        <fullName evidence="4">Nucleolus and neural progenitor protein-like N-terminal domain-containing protein</fullName>
    </recommendedName>
</protein>
<feature type="region of interest" description="Disordered" evidence="1">
    <location>
        <begin position="275"/>
        <end position="362"/>
    </location>
</feature>
<evidence type="ECO:0000313" key="3">
    <source>
        <dbReference type="Proteomes" id="UP001329825"/>
    </source>
</evidence>
<evidence type="ECO:0008006" key="4">
    <source>
        <dbReference type="Google" id="ProtNLM"/>
    </source>
</evidence>
<feature type="compositionally biased region" description="Basic residues" evidence="1">
    <location>
        <begin position="155"/>
        <end position="164"/>
    </location>
</feature>
<dbReference type="GeneID" id="87953054"/>
<evidence type="ECO:0000313" key="2">
    <source>
        <dbReference type="EMBL" id="WRT63996.1"/>
    </source>
</evidence>
<dbReference type="PANTHER" id="PTHR37792">
    <property type="entry name" value="RIBONUCLEASE MRP PROTEIN SUBUNIT RMP1"/>
    <property type="match status" value="1"/>
</dbReference>
<name>A0ABZ1CTK8_9TREE</name>
<organism evidence="2 3">
    <name type="scientific">Kwoniella shivajii</name>
    <dbReference type="NCBI Taxonomy" id="564305"/>
    <lineage>
        <taxon>Eukaryota</taxon>
        <taxon>Fungi</taxon>
        <taxon>Dikarya</taxon>
        <taxon>Basidiomycota</taxon>
        <taxon>Agaricomycotina</taxon>
        <taxon>Tremellomycetes</taxon>
        <taxon>Tremellales</taxon>
        <taxon>Cryptococcaceae</taxon>
        <taxon>Kwoniella</taxon>
    </lineage>
</organism>
<keyword evidence="3" id="KW-1185">Reference proteome</keyword>
<dbReference type="EMBL" id="CP141881">
    <property type="protein sequence ID" value="WRT63996.1"/>
    <property type="molecule type" value="Genomic_DNA"/>
</dbReference>
<dbReference type="RefSeq" id="XP_062788736.1">
    <property type="nucleotide sequence ID" value="XM_062932685.1"/>
</dbReference>